<sequence>MLAEMTKKRGRPRKVIDPEAGIHDGAAASASSKLPPLTKSTKQQSIRTAPTAGEKNQTKSKSKSRSKSTAKEAKELTSESEGKTKHTKIARSSSPKTKAKCETEALTPEIGVSETPARKESSKILQHIAALKSGESLKEKSATTATSLPPVPPPPESLIISIPQPTKTSIPESNPQLESYTIPSKQSSVMPSTFTPPSTCYQWLPDPPILTRSHQPYSRSLSSATRLQAQQEFYDRNTSDKMRSAKSLNRLATEASIPRAKQGLNPGGFPVSYKSATRRVTAIIVAAPVALCMSWFLYERLVLGVEQKKLAGDGKVVTRSVTT</sequence>
<feature type="region of interest" description="Disordered" evidence="1">
    <location>
        <begin position="1"/>
        <end position="155"/>
    </location>
</feature>
<dbReference type="AlphaFoldDB" id="A0A4Z1PDR4"/>
<feature type="compositionally biased region" description="Basic and acidic residues" evidence="1">
    <location>
        <begin position="69"/>
        <end position="84"/>
    </location>
</feature>
<organism evidence="2 3">
    <name type="scientific">Venturia nashicola</name>
    <dbReference type="NCBI Taxonomy" id="86259"/>
    <lineage>
        <taxon>Eukaryota</taxon>
        <taxon>Fungi</taxon>
        <taxon>Dikarya</taxon>
        <taxon>Ascomycota</taxon>
        <taxon>Pezizomycotina</taxon>
        <taxon>Dothideomycetes</taxon>
        <taxon>Pleosporomycetidae</taxon>
        <taxon>Venturiales</taxon>
        <taxon>Venturiaceae</taxon>
        <taxon>Venturia</taxon>
    </lineage>
</organism>
<reference evidence="2 3" key="1">
    <citation type="submission" date="2019-04" db="EMBL/GenBank/DDBJ databases">
        <title>High contiguity whole genome sequence and gene annotation resource for two Venturia nashicola isolates.</title>
        <authorList>
            <person name="Prokchorchik M."/>
            <person name="Won K."/>
            <person name="Lee Y."/>
            <person name="Choi E.D."/>
            <person name="Segonzac C."/>
            <person name="Sohn K.H."/>
        </authorList>
    </citation>
    <scope>NUCLEOTIDE SEQUENCE [LARGE SCALE GENOMIC DNA]</scope>
    <source>
        <strain evidence="2 3">PRI2</strain>
    </source>
</reference>
<dbReference type="STRING" id="86259.A0A4Z1PDR4"/>
<dbReference type="Proteomes" id="UP000298493">
    <property type="component" value="Unassembled WGS sequence"/>
</dbReference>
<protein>
    <submittedName>
        <fullName evidence="2">Uncharacterized protein</fullName>
    </submittedName>
</protein>
<dbReference type="EMBL" id="SNSC02000007">
    <property type="protein sequence ID" value="TID23151.1"/>
    <property type="molecule type" value="Genomic_DNA"/>
</dbReference>
<name>A0A4Z1PDR4_9PEZI</name>
<feature type="compositionally biased region" description="Basic residues" evidence="1">
    <location>
        <begin position="58"/>
        <end position="68"/>
    </location>
</feature>
<evidence type="ECO:0000256" key="1">
    <source>
        <dbReference type="SAM" id="MobiDB-lite"/>
    </source>
</evidence>
<evidence type="ECO:0000313" key="2">
    <source>
        <dbReference type="EMBL" id="TID23151.1"/>
    </source>
</evidence>
<evidence type="ECO:0000313" key="3">
    <source>
        <dbReference type="Proteomes" id="UP000298493"/>
    </source>
</evidence>
<proteinExistence type="predicted"/>
<comment type="caution">
    <text evidence="2">The sequence shown here is derived from an EMBL/GenBank/DDBJ whole genome shotgun (WGS) entry which is preliminary data.</text>
</comment>
<accession>A0A4Z1PDR4</accession>
<gene>
    <name evidence="2" type="ORF">E6O75_ATG02325</name>
</gene>
<dbReference type="OrthoDB" id="3784821at2759"/>
<keyword evidence="3" id="KW-1185">Reference proteome</keyword>
<feature type="compositionally biased region" description="Polar residues" evidence="1">
    <location>
        <begin position="38"/>
        <end position="48"/>
    </location>
</feature>